<dbReference type="AlphaFoldDB" id="A0A250X9T3"/>
<evidence type="ECO:0000256" key="3">
    <source>
        <dbReference type="SAM" id="SignalP"/>
    </source>
</evidence>
<dbReference type="EMBL" id="BEGY01000046">
    <property type="protein sequence ID" value="GAX79838.1"/>
    <property type="molecule type" value="Genomic_DNA"/>
</dbReference>
<sequence length="232" mass="25422">MLILLVICIIGLFTASALEAFRSLHVNNQIYYQLIPLDKSIVSYNLIGIKPGYSYEARVSHPASIPAKISLSISGAQYFSNSYKSRRRRSLLDCDKLVFTVEKDGTIQGHQQPVLLISAEKGSVHRDGPSGGLQQLVYNIVVQELWIGIPTDTFPVIAAAVVLVLVILLILPTWVEVVVPRLAKSLSSANTGRATDTTNDPHCADQNPSLPSTGVVNRTPQRLESTERLKSF</sequence>
<evidence type="ECO:0000256" key="1">
    <source>
        <dbReference type="SAM" id="MobiDB-lite"/>
    </source>
</evidence>
<dbReference type="PANTHER" id="PTHR35465:SF1">
    <property type="entry name" value="PHOSPHATIDYLINOSITOL-GLYCAN BIOSYNTHESIS CLASS X PROTEIN"/>
    <property type="match status" value="1"/>
</dbReference>
<feature type="chain" id="PRO_5012083687" evidence="3">
    <location>
        <begin position="18"/>
        <end position="232"/>
    </location>
</feature>
<feature type="signal peptide" evidence="3">
    <location>
        <begin position="1"/>
        <end position="17"/>
    </location>
</feature>
<keyword evidence="2" id="KW-0812">Transmembrane</keyword>
<dbReference type="OrthoDB" id="3360032at2759"/>
<keyword evidence="2" id="KW-1133">Transmembrane helix</keyword>
<keyword evidence="2" id="KW-0472">Membrane</keyword>
<dbReference type="PANTHER" id="PTHR35465">
    <property type="entry name" value="CAVEOLIN-1 PROTEIN"/>
    <property type="match status" value="1"/>
</dbReference>
<keyword evidence="3" id="KW-0732">Signal</keyword>
<feature type="transmembrane region" description="Helical" evidence="2">
    <location>
        <begin position="154"/>
        <end position="175"/>
    </location>
</feature>
<reference evidence="4 5" key="1">
    <citation type="submission" date="2017-08" db="EMBL/GenBank/DDBJ databases">
        <title>Acidophilic green algal genome provides insights into adaptation to an acidic environment.</title>
        <authorList>
            <person name="Hirooka S."/>
            <person name="Hirose Y."/>
            <person name="Kanesaki Y."/>
            <person name="Higuchi S."/>
            <person name="Fujiwara T."/>
            <person name="Onuma R."/>
            <person name="Era A."/>
            <person name="Ohbayashi R."/>
            <person name="Uzuka A."/>
            <person name="Nozaki H."/>
            <person name="Yoshikawa H."/>
            <person name="Miyagishima S.Y."/>
        </authorList>
    </citation>
    <scope>NUCLEOTIDE SEQUENCE [LARGE SCALE GENOMIC DNA]</scope>
    <source>
        <strain evidence="4 5">NIES-2499</strain>
    </source>
</reference>
<dbReference type="Proteomes" id="UP000232323">
    <property type="component" value="Unassembled WGS sequence"/>
</dbReference>
<evidence type="ECO:0000256" key="2">
    <source>
        <dbReference type="SAM" id="Phobius"/>
    </source>
</evidence>
<protein>
    <submittedName>
        <fullName evidence="4">Uncharacterized protein</fullName>
    </submittedName>
</protein>
<gene>
    <name evidence="4" type="ORF">CEUSTIGMA_g7278.t1</name>
</gene>
<evidence type="ECO:0000313" key="5">
    <source>
        <dbReference type="Proteomes" id="UP000232323"/>
    </source>
</evidence>
<feature type="region of interest" description="Disordered" evidence="1">
    <location>
        <begin position="188"/>
        <end position="232"/>
    </location>
</feature>
<evidence type="ECO:0000313" key="4">
    <source>
        <dbReference type="EMBL" id="GAX79838.1"/>
    </source>
</evidence>
<organism evidence="4 5">
    <name type="scientific">Chlamydomonas eustigma</name>
    <dbReference type="NCBI Taxonomy" id="1157962"/>
    <lineage>
        <taxon>Eukaryota</taxon>
        <taxon>Viridiplantae</taxon>
        <taxon>Chlorophyta</taxon>
        <taxon>core chlorophytes</taxon>
        <taxon>Chlorophyceae</taxon>
        <taxon>CS clade</taxon>
        <taxon>Chlamydomonadales</taxon>
        <taxon>Chlamydomonadaceae</taxon>
        <taxon>Chlamydomonas</taxon>
    </lineage>
</organism>
<comment type="caution">
    <text evidence="4">The sequence shown here is derived from an EMBL/GenBank/DDBJ whole genome shotgun (WGS) entry which is preliminary data.</text>
</comment>
<accession>A0A250X9T3</accession>
<keyword evidence="5" id="KW-1185">Reference proteome</keyword>
<name>A0A250X9T3_9CHLO</name>
<feature type="compositionally biased region" description="Polar residues" evidence="1">
    <location>
        <begin position="188"/>
        <end position="223"/>
    </location>
</feature>
<proteinExistence type="predicted"/>